<gene>
    <name evidence="4" type="ORF">SAMN04487995_4335</name>
</gene>
<keyword evidence="5" id="KW-1185">Reference proteome</keyword>
<dbReference type="InterPro" id="IPR007492">
    <property type="entry name" value="LytTR_DNA-bd_dom"/>
</dbReference>
<dbReference type="InterPro" id="IPR046947">
    <property type="entry name" value="LytR-like"/>
</dbReference>
<protein>
    <submittedName>
        <fullName evidence="4">Two component transcriptional regulator, LytTR family</fullName>
    </submittedName>
</protein>
<name>A0A1H6YLP0_9BACT</name>
<dbReference type="PANTHER" id="PTHR37299:SF1">
    <property type="entry name" value="STAGE 0 SPORULATION PROTEIN A HOMOLOG"/>
    <property type="match status" value="1"/>
</dbReference>
<proteinExistence type="predicted"/>
<organism evidence="4 5">
    <name type="scientific">Dyadobacter koreensis</name>
    <dbReference type="NCBI Taxonomy" id="408657"/>
    <lineage>
        <taxon>Bacteria</taxon>
        <taxon>Pseudomonadati</taxon>
        <taxon>Bacteroidota</taxon>
        <taxon>Cytophagia</taxon>
        <taxon>Cytophagales</taxon>
        <taxon>Spirosomataceae</taxon>
        <taxon>Dyadobacter</taxon>
    </lineage>
</organism>
<dbReference type="SMART" id="SM00850">
    <property type="entry name" value="LytTR"/>
    <property type="match status" value="1"/>
</dbReference>
<dbReference type="Proteomes" id="UP000199532">
    <property type="component" value="Unassembled WGS sequence"/>
</dbReference>
<feature type="domain" description="Response regulatory" evidence="2">
    <location>
        <begin position="16"/>
        <end position="127"/>
    </location>
</feature>
<feature type="domain" description="HTH LytTR-type" evidence="3">
    <location>
        <begin position="150"/>
        <end position="246"/>
    </location>
</feature>
<dbReference type="SUPFAM" id="SSF52172">
    <property type="entry name" value="CheY-like"/>
    <property type="match status" value="1"/>
</dbReference>
<dbReference type="PROSITE" id="PS50110">
    <property type="entry name" value="RESPONSE_REGULATORY"/>
    <property type="match status" value="1"/>
</dbReference>
<dbReference type="Gene3D" id="3.40.50.2300">
    <property type="match status" value="1"/>
</dbReference>
<keyword evidence="1" id="KW-0597">Phosphoprotein</keyword>
<dbReference type="GO" id="GO:0000156">
    <property type="term" value="F:phosphorelay response regulator activity"/>
    <property type="evidence" value="ECO:0007669"/>
    <property type="project" value="InterPro"/>
</dbReference>
<accession>A0A1H6YLP0</accession>
<dbReference type="RefSeq" id="WP_229209742.1">
    <property type="nucleotide sequence ID" value="NZ_FNXY01000007.1"/>
</dbReference>
<evidence type="ECO:0000313" key="4">
    <source>
        <dbReference type="EMBL" id="SEJ37645.1"/>
    </source>
</evidence>
<dbReference type="STRING" id="408657.SAMN04487995_4335"/>
<dbReference type="Pfam" id="PF00072">
    <property type="entry name" value="Response_reg"/>
    <property type="match status" value="1"/>
</dbReference>
<sequence>MHSCCQFWCTPNFHFWCIVSYRLQHAIDLLKEHITHVHFLKLVGTATNPIEGLAMIADLKPGLIFLDVQMPNLTGIEILKLIGNDCRVIMTTAYKEYALEGFEHAVVDYLLKPIPFLRFLKAVNRLWTIQNNIRPVNEQDHYVFVKTEQKGKLLKIDSRRITYIEGQGNYATIHMNDRRKITAYLKLKELAEHLSSKGFVRIHKSFIISLSHLTAVEGNMVRIVDEAQSIAIGEAYRKEFFEMINTKLLSVPPNNPTD</sequence>
<evidence type="ECO:0000259" key="2">
    <source>
        <dbReference type="PROSITE" id="PS50110"/>
    </source>
</evidence>
<dbReference type="InterPro" id="IPR001789">
    <property type="entry name" value="Sig_transdc_resp-reg_receiver"/>
</dbReference>
<evidence type="ECO:0000313" key="5">
    <source>
        <dbReference type="Proteomes" id="UP000199532"/>
    </source>
</evidence>
<dbReference type="AlphaFoldDB" id="A0A1H6YLP0"/>
<evidence type="ECO:0000259" key="3">
    <source>
        <dbReference type="PROSITE" id="PS50930"/>
    </source>
</evidence>
<dbReference type="InterPro" id="IPR011006">
    <property type="entry name" value="CheY-like_superfamily"/>
</dbReference>
<dbReference type="EMBL" id="FNXY01000007">
    <property type="protein sequence ID" value="SEJ37645.1"/>
    <property type="molecule type" value="Genomic_DNA"/>
</dbReference>
<dbReference type="Gene3D" id="2.40.50.1020">
    <property type="entry name" value="LytTr DNA-binding domain"/>
    <property type="match status" value="1"/>
</dbReference>
<evidence type="ECO:0000256" key="1">
    <source>
        <dbReference type="PROSITE-ProRule" id="PRU00169"/>
    </source>
</evidence>
<dbReference type="GO" id="GO:0003677">
    <property type="term" value="F:DNA binding"/>
    <property type="evidence" value="ECO:0007669"/>
    <property type="project" value="InterPro"/>
</dbReference>
<dbReference type="PROSITE" id="PS50930">
    <property type="entry name" value="HTH_LYTTR"/>
    <property type="match status" value="1"/>
</dbReference>
<feature type="modified residue" description="4-aspartylphosphate" evidence="1">
    <location>
        <position position="67"/>
    </location>
</feature>
<dbReference type="Pfam" id="PF04397">
    <property type="entry name" value="LytTR"/>
    <property type="match status" value="1"/>
</dbReference>
<dbReference type="PANTHER" id="PTHR37299">
    <property type="entry name" value="TRANSCRIPTIONAL REGULATOR-RELATED"/>
    <property type="match status" value="1"/>
</dbReference>
<dbReference type="SMART" id="SM00448">
    <property type="entry name" value="REC"/>
    <property type="match status" value="1"/>
</dbReference>
<reference evidence="4 5" key="1">
    <citation type="submission" date="2016-10" db="EMBL/GenBank/DDBJ databases">
        <authorList>
            <person name="de Groot N.N."/>
        </authorList>
    </citation>
    <scope>NUCLEOTIDE SEQUENCE [LARGE SCALE GENOMIC DNA]</scope>
    <source>
        <strain evidence="4 5">DSM 19938</strain>
    </source>
</reference>